<dbReference type="EMBL" id="CYKH01000378">
    <property type="protein sequence ID" value="CUI13468.1"/>
    <property type="molecule type" value="Genomic_DNA"/>
</dbReference>
<dbReference type="InterPro" id="IPR001611">
    <property type="entry name" value="Leu-rich_rpt"/>
</dbReference>
<feature type="compositionally biased region" description="Low complexity" evidence="5">
    <location>
        <begin position="502"/>
        <end position="528"/>
    </location>
</feature>
<feature type="region of interest" description="Disordered" evidence="5">
    <location>
        <begin position="483"/>
        <end position="528"/>
    </location>
</feature>
<dbReference type="Pfam" id="PF00560">
    <property type="entry name" value="LRR_1"/>
    <property type="match status" value="2"/>
</dbReference>
<dbReference type="InterPro" id="IPR003591">
    <property type="entry name" value="Leu-rich_rpt_typical-subtyp"/>
</dbReference>
<sequence length="1149" mass="121466">VDWFGVNCSAGDVVNVTLGSNNLTGTLPSSWWNMTNIVHIVLSANSLVGTLPSEWSAMAMLSTLDLSTNRLSGILPGAWSAMTRLTILYLQTNSLSGSLPAEWSALTTLQTLYLSTNSLTSSLPPEWSSMTQITLLALNGNMLNETLPNSWSALTKLEGLFLSSNNLSGTLPSTWSAMTRLQGLYLSANSLSGTLPSSWSNMTSMVDLELIGNSFAGSLPSEWSGMAQITTLALYRNSLTGSLPAEWSSMTQLANLALYSNSLSGTLPSSWSAMTRMISLSLYSNSITGTLPPEWSSMVQMTTLVLNYNMLTGTLPGAWSAMTKLSTLYLQTNSLTGSLPAAWSAMSTLQTLYLSSNSFAGSLPPGWSAMILMTTLVLNGNSIIGTLPSVWSAMTKLSNLLVQTNSLTGSIPQSWTSMSSLRGLNLGSNCLSGAVPASLLWNLSGALSLCNTKLRGGTNLATRCAGSDWPLYCYRLVSQSATSSTSRSSPQSITFTLPPPASRSSTPSLSLLGGSTTSSTSLSPTHLSKSTSSTVVQCAVAPPGTVDVWLAPPTNELLVVPNSGVLLAMIVSGTYVRMNNTGSAVNLVGSPIERRVLTSSSSSPSIGLNISLLGPLSSIGYWKIGNVSSLVNHQLLSYEAVSSNTVSWNAAVVLAPASGWISASVPLLVGQTFYVNVTLMCYGASMLHVLVAVPAPGVPQQYAQLVKASSGYAQVASIIAGGASSGSALGRVLATRSMVLCNADAALGGGVIDLNVNICDIEGASDNRCSSHSTLCDRQQHPAPWLCGGGGGTSLRSMGLSELQQGLFSSSNPRLVPSFVAAIGVDRSGPLVCVKRGVPSCRATISSCVGVDVVLGVLGLLVAIVPCAVFALLWCVRVAGGESATWVCVAKHEEAKHNHRHHLLHRLLRRRYEWRSALDDHEGRATPSDIKAAWVVLLEYRELRYGALDAGVLAAVSCVSVLSGLNGSTTECRGWGLMTVLLMTAQLVVLCALRPLTSMCSMILSCATLLLTILGSLLQLVFVWAFSTNTCGLWLIDVSAVLSLIVVGVSIIKMGLDFFQLMAAIRRRIVAIAQPPPNLLELTFGDSLLEKSVDSDALRFEVDTHTSTEEQRSALMMTEFVTQHDERFWDTSGAALGTELVDGHSDILR</sequence>
<protein>
    <submittedName>
        <fullName evidence="7">GP46-like surface antigen, putative</fullName>
    </submittedName>
</protein>
<dbReference type="PANTHER" id="PTHR48060">
    <property type="entry name" value="DNA DAMAGE-REPAIR/TOLERATION PROTEIN DRT100"/>
    <property type="match status" value="1"/>
</dbReference>
<keyword evidence="2" id="KW-0732">Signal</keyword>
<dbReference type="VEuPathDB" id="TriTrypDB:BSAL_64750"/>
<dbReference type="AlphaFoldDB" id="A0A0S4KEN7"/>
<organism evidence="7 8">
    <name type="scientific">Bodo saltans</name>
    <name type="common">Flagellated protozoan</name>
    <dbReference type="NCBI Taxonomy" id="75058"/>
    <lineage>
        <taxon>Eukaryota</taxon>
        <taxon>Discoba</taxon>
        <taxon>Euglenozoa</taxon>
        <taxon>Kinetoplastea</taxon>
        <taxon>Metakinetoplastina</taxon>
        <taxon>Eubodonida</taxon>
        <taxon>Bodonidae</taxon>
        <taxon>Bodo</taxon>
    </lineage>
</organism>
<dbReference type="FunFam" id="3.80.10.10:FF:000041">
    <property type="entry name" value="LRR receptor-like serine/threonine-protein kinase ERECTA"/>
    <property type="match status" value="1"/>
</dbReference>
<dbReference type="Gene3D" id="3.80.10.10">
    <property type="entry name" value="Ribonuclease Inhibitor"/>
    <property type="match status" value="4"/>
</dbReference>
<evidence type="ECO:0000256" key="5">
    <source>
        <dbReference type="SAM" id="MobiDB-lite"/>
    </source>
</evidence>
<accession>A0A0S4KEN7</accession>
<evidence type="ECO:0000313" key="7">
    <source>
        <dbReference type="EMBL" id="CUI13468.1"/>
    </source>
</evidence>
<dbReference type="FunFam" id="3.80.10.10:FF:000095">
    <property type="entry name" value="LRR receptor-like serine/threonine-protein kinase GSO1"/>
    <property type="match status" value="1"/>
</dbReference>
<keyword evidence="8" id="KW-1185">Reference proteome</keyword>
<evidence type="ECO:0000256" key="1">
    <source>
        <dbReference type="ARBA" id="ARBA00022614"/>
    </source>
</evidence>
<dbReference type="SUPFAM" id="SSF52058">
    <property type="entry name" value="L domain-like"/>
    <property type="match status" value="2"/>
</dbReference>
<name>A0A0S4KEN7_BODSA</name>
<dbReference type="InterPro" id="IPR053211">
    <property type="entry name" value="DNA_repair-toleration"/>
</dbReference>
<feature type="transmembrane region" description="Helical" evidence="6">
    <location>
        <begin position="1003"/>
        <end position="1026"/>
    </location>
</feature>
<keyword evidence="1" id="KW-0433">Leucine-rich repeat</keyword>
<dbReference type="PANTHER" id="PTHR48060:SF21">
    <property type="entry name" value="L DOMAIN-LIKE PROTEIN"/>
    <property type="match status" value="1"/>
</dbReference>
<dbReference type="OrthoDB" id="27267at2759"/>
<dbReference type="InterPro" id="IPR032675">
    <property type="entry name" value="LRR_dom_sf"/>
</dbReference>
<evidence type="ECO:0000256" key="2">
    <source>
        <dbReference type="ARBA" id="ARBA00022729"/>
    </source>
</evidence>
<dbReference type="VEuPathDB" id="TriTrypDB:BSAL_00555"/>
<keyword evidence="3" id="KW-0677">Repeat</keyword>
<evidence type="ECO:0000256" key="4">
    <source>
        <dbReference type="ARBA" id="ARBA00023136"/>
    </source>
</evidence>
<feature type="non-terminal residue" evidence="7">
    <location>
        <position position="1"/>
    </location>
</feature>
<reference evidence="8" key="1">
    <citation type="submission" date="2015-09" db="EMBL/GenBank/DDBJ databases">
        <authorList>
            <consortium name="Pathogen Informatics"/>
        </authorList>
    </citation>
    <scope>NUCLEOTIDE SEQUENCE [LARGE SCALE GENOMIC DNA]</scope>
    <source>
        <strain evidence="8">Lake Konstanz</strain>
    </source>
</reference>
<feature type="transmembrane region" description="Helical" evidence="6">
    <location>
        <begin position="853"/>
        <end position="876"/>
    </location>
</feature>
<feature type="transmembrane region" description="Helical" evidence="6">
    <location>
        <begin position="1032"/>
        <end position="1052"/>
    </location>
</feature>
<dbReference type="SMART" id="SM00369">
    <property type="entry name" value="LRR_TYP"/>
    <property type="match status" value="9"/>
</dbReference>
<proteinExistence type="predicted"/>
<keyword evidence="6" id="KW-1133">Transmembrane helix</keyword>
<feature type="compositionally biased region" description="Low complexity" evidence="5">
    <location>
        <begin position="483"/>
        <end position="492"/>
    </location>
</feature>
<feature type="transmembrane region" description="Helical" evidence="6">
    <location>
        <begin position="975"/>
        <end position="996"/>
    </location>
</feature>
<dbReference type="Proteomes" id="UP000051952">
    <property type="component" value="Unassembled WGS sequence"/>
</dbReference>
<dbReference type="Pfam" id="PF13855">
    <property type="entry name" value="LRR_8"/>
    <property type="match status" value="2"/>
</dbReference>
<keyword evidence="6" id="KW-0812">Transmembrane</keyword>
<evidence type="ECO:0000256" key="3">
    <source>
        <dbReference type="ARBA" id="ARBA00022737"/>
    </source>
</evidence>
<feature type="transmembrane region" description="Helical" evidence="6">
    <location>
        <begin position="945"/>
        <end position="963"/>
    </location>
</feature>
<evidence type="ECO:0000313" key="8">
    <source>
        <dbReference type="Proteomes" id="UP000051952"/>
    </source>
</evidence>
<evidence type="ECO:0000256" key="6">
    <source>
        <dbReference type="SAM" id="Phobius"/>
    </source>
</evidence>
<keyword evidence="4 6" id="KW-0472">Membrane</keyword>
<gene>
    <name evidence="7" type="ORF">BSAL_64715</name>
</gene>